<evidence type="ECO:0000256" key="2">
    <source>
        <dbReference type="ARBA" id="ARBA00022643"/>
    </source>
</evidence>
<gene>
    <name evidence="6 8" type="primary">azoR</name>
    <name evidence="8" type="ORF">MARI151_60534</name>
</gene>
<dbReference type="GO" id="GO:0010181">
    <property type="term" value="F:FMN binding"/>
    <property type="evidence" value="ECO:0007669"/>
    <property type="project" value="UniProtKB-UniRule"/>
</dbReference>
<evidence type="ECO:0000256" key="4">
    <source>
        <dbReference type="ARBA" id="ARBA00023027"/>
    </source>
</evidence>
<keyword evidence="9" id="KW-1185">Reference proteome</keyword>
<feature type="domain" description="Flavodoxin-like fold" evidence="7">
    <location>
        <begin position="2"/>
        <end position="198"/>
    </location>
</feature>
<dbReference type="AlphaFoldDB" id="A0A653XD58"/>
<dbReference type="HAMAP" id="MF_01216">
    <property type="entry name" value="Azoreductase_type1"/>
    <property type="match status" value="1"/>
</dbReference>
<evidence type="ECO:0000313" key="9">
    <source>
        <dbReference type="Proteomes" id="UP000430202"/>
    </source>
</evidence>
<dbReference type="SUPFAM" id="SSF52218">
    <property type="entry name" value="Flavoproteins"/>
    <property type="match status" value="1"/>
</dbReference>
<accession>A0A653XD58</accession>
<dbReference type="RefSeq" id="WP_159304117.1">
    <property type="nucleotide sequence ID" value="NZ_LR733271.1"/>
</dbReference>
<comment type="subunit">
    <text evidence="6">Homodimer.</text>
</comment>
<sequence>MKQILHIIASPRGMNSDSTKLANNYLKSLSDIEVDTLNLWQEPLIEFDGDKAAAKGTFFGFGEMTNTLQTHWDKVVEVIDRFKGADEYVISVPMWNGSIPYKLKQYIDVITQPHFTYKFHPDTGYSGLLENKSARLFFTSGVYGLNTPPSWGEDYHSTYLKWWLNMIGITDIKEVRFQPSAVTANPKEEFSIALEKAKNLSK</sequence>
<evidence type="ECO:0000256" key="6">
    <source>
        <dbReference type="HAMAP-Rule" id="MF_01216"/>
    </source>
</evidence>
<evidence type="ECO:0000256" key="5">
    <source>
        <dbReference type="ARBA" id="ARBA00048542"/>
    </source>
</evidence>
<evidence type="ECO:0000313" key="8">
    <source>
        <dbReference type="EMBL" id="VXC27993.1"/>
    </source>
</evidence>
<feature type="binding site" evidence="6">
    <location>
        <position position="10"/>
    </location>
    <ligand>
        <name>FMN</name>
        <dbReference type="ChEBI" id="CHEBI:58210"/>
    </ligand>
</feature>
<dbReference type="Gene3D" id="3.40.50.360">
    <property type="match status" value="1"/>
</dbReference>
<organism evidence="8 9">
    <name type="scientific">Maribacter litoralis</name>
    <dbReference type="NCBI Taxonomy" id="2059726"/>
    <lineage>
        <taxon>Bacteria</taxon>
        <taxon>Pseudomonadati</taxon>
        <taxon>Bacteroidota</taxon>
        <taxon>Flavobacteriia</taxon>
        <taxon>Flavobacteriales</taxon>
        <taxon>Flavobacteriaceae</taxon>
        <taxon>Maribacter</taxon>
    </lineage>
</organism>
<name>A0A653XD58_9FLAO</name>
<protein>
    <recommendedName>
        <fullName evidence="6">FMN dependent NADH:quinone oxidoreductase</fullName>
        <ecNumber evidence="6">1.6.5.-</ecNumber>
    </recommendedName>
    <alternativeName>
        <fullName evidence="6">Azo-dye reductase</fullName>
    </alternativeName>
    <alternativeName>
        <fullName evidence="6">FMN-dependent NADH-azo compound oxidoreductase</fullName>
    </alternativeName>
    <alternativeName>
        <fullName evidence="6">FMN-dependent NADH-azoreductase</fullName>
        <ecNumber evidence="6">1.7.1.17</ecNumber>
    </alternativeName>
</protein>
<comment type="caution">
    <text evidence="6">Lacks conserved residue(s) required for the propagation of feature annotation.</text>
</comment>
<evidence type="ECO:0000256" key="3">
    <source>
        <dbReference type="ARBA" id="ARBA00023002"/>
    </source>
</evidence>
<comment type="catalytic activity">
    <reaction evidence="6">
        <text>2 a quinone + NADH + H(+) = 2 a 1,4-benzosemiquinone + NAD(+)</text>
        <dbReference type="Rhea" id="RHEA:65952"/>
        <dbReference type="ChEBI" id="CHEBI:15378"/>
        <dbReference type="ChEBI" id="CHEBI:57540"/>
        <dbReference type="ChEBI" id="CHEBI:57945"/>
        <dbReference type="ChEBI" id="CHEBI:132124"/>
        <dbReference type="ChEBI" id="CHEBI:134225"/>
    </reaction>
</comment>
<evidence type="ECO:0000259" key="7">
    <source>
        <dbReference type="Pfam" id="PF02525"/>
    </source>
</evidence>
<comment type="cofactor">
    <cofactor evidence="6">
        <name>FMN</name>
        <dbReference type="ChEBI" id="CHEBI:58210"/>
    </cofactor>
    <text evidence="6">Binds 1 FMN per subunit.</text>
</comment>
<comment type="similarity">
    <text evidence="6">Belongs to the azoreductase type 1 family.</text>
</comment>
<dbReference type="PANTHER" id="PTHR43741:SF4">
    <property type="entry name" value="FMN-DEPENDENT NADH:QUINONE OXIDOREDUCTASE"/>
    <property type="match status" value="1"/>
</dbReference>
<dbReference type="Pfam" id="PF02525">
    <property type="entry name" value="Flavodoxin_2"/>
    <property type="match status" value="1"/>
</dbReference>
<dbReference type="PANTHER" id="PTHR43741">
    <property type="entry name" value="FMN-DEPENDENT NADH-AZOREDUCTASE 1"/>
    <property type="match status" value="1"/>
</dbReference>
<dbReference type="GO" id="GO:0016652">
    <property type="term" value="F:oxidoreductase activity, acting on NAD(P)H as acceptor"/>
    <property type="evidence" value="ECO:0007669"/>
    <property type="project" value="UniProtKB-UniRule"/>
</dbReference>
<reference evidence="8 9" key="1">
    <citation type="submission" date="2019-10" db="EMBL/GenBank/DDBJ databases">
        <authorList>
            <person name="Karimi E."/>
        </authorList>
    </citation>
    <scope>NUCLEOTIDE SEQUENCE [LARGE SCALE GENOMIC DNA]</scope>
    <source>
        <strain evidence="8">Maribacter sp. 151</strain>
    </source>
</reference>
<dbReference type="EC" id="1.6.5.-" evidence="6"/>
<keyword evidence="3 6" id="KW-0560">Oxidoreductase</keyword>
<feature type="binding site" evidence="6">
    <location>
        <begin position="16"/>
        <end position="18"/>
    </location>
    <ligand>
        <name>FMN</name>
        <dbReference type="ChEBI" id="CHEBI:58210"/>
    </ligand>
</feature>
<dbReference type="InterPro" id="IPR003680">
    <property type="entry name" value="Flavodoxin_fold"/>
</dbReference>
<dbReference type="Proteomes" id="UP000430202">
    <property type="component" value="Unassembled WGS sequence"/>
</dbReference>
<dbReference type="GO" id="GO:0016655">
    <property type="term" value="F:oxidoreductase activity, acting on NAD(P)H, quinone or similar compound as acceptor"/>
    <property type="evidence" value="ECO:0007669"/>
    <property type="project" value="InterPro"/>
</dbReference>
<keyword evidence="1 6" id="KW-0285">Flavoprotein</keyword>
<evidence type="ECO:0000256" key="1">
    <source>
        <dbReference type="ARBA" id="ARBA00022630"/>
    </source>
</evidence>
<comment type="function">
    <text evidence="6">Quinone reductase that provides resistance to thiol-specific stress caused by electrophilic quinones.</text>
</comment>
<dbReference type="EC" id="1.7.1.17" evidence="6"/>
<comment type="function">
    <text evidence="6">Also exhibits azoreductase activity. Catalyzes the reductive cleavage of the azo bond in aromatic azo compounds to the corresponding amines.</text>
</comment>
<dbReference type="InterPro" id="IPR029039">
    <property type="entry name" value="Flavoprotein-like_sf"/>
</dbReference>
<keyword evidence="2 6" id="KW-0288">FMN</keyword>
<comment type="catalytic activity">
    <reaction evidence="5">
        <text>N,N-dimethyl-1,4-phenylenediamine + anthranilate + 2 NAD(+) = 2-(4-dimethylaminophenyl)diazenylbenzoate + 2 NADH + 2 H(+)</text>
        <dbReference type="Rhea" id="RHEA:55872"/>
        <dbReference type="ChEBI" id="CHEBI:15378"/>
        <dbReference type="ChEBI" id="CHEBI:15783"/>
        <dbReference type="ChEBI" id="CHEBI:16567"/>
        <dbReference type="ChEBI" id="CHEBI:57540"/>
        <dbReference type="ChEBI" id="CHEBI:57945"/>
        <dbReference type="ChEBI" id="CHEBI:71579"/>
        <dbReference type="EC" id="1.7.1.17"/>
    </reaction>
    <physiologicalReaction direction="right-to-left" evidence="5">
        <dbReference type="Rhea" id="RHEA:55874"/>
    </physiologicalReaction>
</comment>
<keyword evidence="4 6" id="KW-0520">NAD</keyword>
<dbReference type="InterPro" id="IPR023048">
    <property type="entry name" value="NADH:quinone_OxRdtase_FMN_depd"/>
</dbReference>
<dbReference type="EMBL" id="CABWLR010000006">
    <property type="protein sequence ID" value="VXC27993.1"/>
    <property type="molecule type" value="Genomic_DNA"/>
</dbReference>
<dbReference type="InterPro" id="IPR050104">
    <property type="entry name" value="FMN-dep_NADH:Q_OxRdtase_AzoR1"/>
</dbReference>
<dbReference type="GO" id="GO:0009055">
    <property type="term" value="F:electron transfer activity"/>
    <property type="evidence" value="ECO:0007669"/>
    <property type="project" value="UniProtKB-UniRule"/>
</dbReference>
<proteinExistence type="inferred from homology"/>